<dbReference type="EMBL" id="FMSP01000002">
    <property type="protein sequence ID" value="SCV67630.1"/>
    <property type="molecule type" value="Genomic_DNA"/>
</dbReference>
<name>A0A238F0H1_9BASI</name>
<feature type="compositionally biased region" description="Low complexity" evidence="1">
    <location>
        <begin position="207"/>
        <end position="238"/>
    </location>
</feature>
<dbReference type="Proteomes" id="UP000198372">
    <property type="component" value="Unassembled WGS sequence"/>
</dbReference>
<reference evidence="3" key="1">
    <citation type="submission" date="2016-09" db="EMBL/GenBank/DDBJ databases">
        <authorList>
            <person name="Jeantristanb JTB J.-T."/>
            <person name="Ricardo R."/>
        </authorList>
    </citation>
    <scope>NUCLEOTIDE SEQUENCE [LARGE SCALE GENOMIC DNA]</scope>
</reference>
<evidence type="ECO:0000313" key="2">
    <source>
        <dbReference type="EMBL" id="SCV67630.1"/>
    </source>
</evidence>
<proteinExistence type="predicted"/>
<sequence length="363" mass="38245">MVVVPSTAVTQRLLVRSLTTSTRILNQAAGVSPSSSSSSAPSPPSLPSDSSSVHERQSRQRRPQSILHVADAGGATMTATMRAIELTKARRETTPSSSPQRGRGGGAPRQFTATGGEGALGSLLTRRRRAHGVVYDQDAQEIGAITSLAPKPAARDSNGGGVSRFAGAVGRTSQGRFERERDASARLPSGDASFSSAFPRERREGRPPSSSLSSSSSSSSGARPSRAGPPTSQARGGPQRPPRRPTTSSRSSLPRDKKSQDEEARPLAPLVTPKFVEVPTLDLSSLPPSSPVLTTKASTAAQSTKGYAAYLPSMEAQISSESKLGDRQRGVLMHAQGLLSRNPSVGLKQRRVVLEKVEEALRR</sequence>
<feature type="region of interest" description="Disordered" evidence="1">
    <location>
        <begin position="26"/>
        <end position="66"/>
    </location>
</feature>
<feature type="region of interest" description="Disordered" evidence="1">
    <location>
        <begin position="87"/>
        <end position="117"/>
    </location>
</feature>
<dbReference type="OrthoDB" id="2538197at2759"/>
<accession>A0A238F0H1</accession>
<organism evidence="2 3">
    <name type="scientific">Microbotryum intermedium</name>
    <dbReference type="NCBI Taxonomy" id="269621"/>
    <lineage>
        <taxon>Eukaryota</taxon>
        <taxon>Fungi</taxon>
        <taxon>Dikarya</taxon>
        <taxon>Basidiomycota</taxon>
        <taxon>Pucciniomycotina</taxon>
        <taxon>Microbotryomycetes</taxon>
        <taxon>Microbotryales</taxon>
        <taxon>Microbotryaceae</taxon>
        <taxon>Microbotryum</taxon>
    </lineage>
</organism>
<dbReference type="AlphaFoldDB" id="A0A238F0H1"/>
<protein>
    <submittedName>
        <fullName evidence="2">BQ2448_5241 protein</fullName>
    </submittedName>
</protein>
<evidence type="ECO:0000313" key="3">
    <source>
        <dbReference type="Proteomes" id="UP000198372"/>
    </source>
</evidence>
<gene>
    <name evidence="2" type="ORF">BQ2448_5241</name>
</gene>
<keyword evidence="3" id="KW-1185">Reference proteome</keyword>
<evidence type="ECO:0000256" key="1">
    <source>
        <dbReference type="SAM" id="MobiDB-lite"/>
    </source>
</evidence>
<feature type="region of interest" description="Disordered" evidence="1">
    <location>
        <begin position="150"/>
        <end position="273"/>
    </location>
</feature>
<feature type="compositionally biased region" description="Basic and acidic residues" evidence="1">
    <location>
        <begin position="253"/>
        <end position="265"/>
    </location>
</feature>